<dbReference type="AlphaFoldDB" id="A0A063Y9J4"/>
<accession>A0A063Y9J4</accession>
<gene>
    <name evidence="1" type="ORF">ADINL_0636</name>
</gene>
<protein>
    <submittedName>
        <fullName evidence="1">Uncharacterized protein</fullName>
    </submittedName>
</protein>
<organism evidence="1 2">
    <name type="scientific">Nitrincola lacisaponensis</name>
    <dbReference type="NCBI Taxonomy" id="267850"/>
    <lineage>
        <taxon>Bacteria</taxon>
        <taxon>Pseudomonadati</taxon>
        <taxon>Pseudomonadota</taxon>
        <taxon>Gammaproteobacteria</taxon>
        <taxon>Oceanospirillales</taxon>
        <taxon>Oceanospirillaceae</taxon>
        <taxon>Nitrincola</taxon>
    </lineage>
</organism>
<dbReference type="Proteomes" id="UP000027318">
    <property type="component" value="Unassembled WGS sequence"/>
</dbReference>
<evidence type="ECO:0000313" key="1">
    <source>
        <dbReference type="EMBL" id="KDE40987.1"/>
    </source>
</evidence>
<proteinExistence type="predicted"/>
<sequence>MSQSSPHPKFMEAMRKLKQMSEEERLSEENAALFEQAMRYAPLDIQPALVAIRKKYEQTYH</sequence>
<dbReference type="EMBL" id="JMSZ01000015">
    <property type="protein sequence ID" value="KDE40987.1"/>
    <property type="molecule type" value="Genomic_DNA"/>
</dbReference>
<comment type="caution">
    <text evidence="1">The sequence shown here is derived from an EMBL/GenBank/DDBJ whole genome shotgun (WGS) entry which is preliminary data.</text>
</comment>
<dbReference type="STRING" id="267850.ADINL_0636"/>
<keyword evidence="2" id="KW-1185">Reference proteome</keyword>
<evidence type="ECO:0000313" key="2">
    <source>
        <dbReference type="Proteomes" id="UP000027318"/>
    </source>
</evidence>
<dbReference type="OrthoDB" id="6089596at2"/>
<dbReference type="RefSeq" id="WP_036543872.1">
    <property type="nucleotide sequence ID" value="NZ_JBKBNO010000008.1"/>
</dbReference>
<reference evidence="1 2" key="1">
    <citation type="journal article" date="2005" name="Int. J. Syst. Evol. Microbiol.">
        <title>Nitrincola lacisaponensis gen. nov., sp. nov., a novel alkaliphilic bacterium isolated from an alkaline, saline lake.</title>
        <authorList>
            <person name="Dimitriu P.A."/>
            <person name="Shukla S.K."/>
            <person name="Conradt J."/>
            <person name="Marquez M.C."/>
            <person name="Ventosa A."/>
            <person name="Maglia A."/>
            <person name="Peyton B.M."/>
            <person name="Pinkart H.C."/>
            <person name="Mormile M.R."/>
        </authorList>
    </citation>
    <scope>NUCLEOTIDE SEQUENCE [LARGE SCALE GENOMIC DNA]</scope>
    <source>
        <strain evidence="1 2">4CA</strain>
    </source>
</reference>
<name>A0A063Y9J4_9GAMM</name>